<dbReference type="SUPFAM" id="SSF55781">
    <property type="entry name" value="GAF domain-like"/>
    <property type="match status" value="1"/>
</dbReference>
<dbReference type="RefSeq" id="WP_247633615.1">
    <property type="nucleotide sequence ID" value="NZ_CP078077.1"/>
</dbReference>
<protein>
    <submittedName>
        <fullName evidence="4">GAF domain-containing protein</fullName>
    </submittedName>
</protein>
<dbReference type="InterPro" id="IPR042070">
    <property type="entry name" value="PucR_C-HTH_sf"/>
</dbReference>
<keyword evidence="1" id="KW-0175">Coiled coil</keyword>
<sequence length="655" mass="70375">MLDTEVTRLSAPPSPEGTKMPEHDDAIASLLDAAHDPELVGPTGVSDALRALGASEADAALLAERVARIQRELSRLRRREHELTALFSSARELAELRDSDAVLARLVQRAREMMGVDLAYLSEFDPDTSELRVRETSGSVSASFQQLRVPPGRGLASVVVESRTAQWVADYTAYTEDRHDTGIDDAVSAEGLVSMLGVPMLSSDDVLGVLFVGNRETKEFSPDEVALLSALADHASVILQTTQTLRELQLSEDASRRTLESLTAHLVERDRANTVHQELVQAVLAGGGFGPVAETLASALGRAVAIIDAQENVIAAAGLPLAPGMLSLDEPVRDALAESRRNGHCVPVAGAGVRAVSALTAGNRHFGALLLGDGAFELGAVDFRTVERAAQVGALLELQQEAASGADHRVRSELIADLLDDVPERRSDVERRARRLGVDLATLDSLLLLAVPGDQQTAAARAVVRSLDDRALVGEYRGFVVAALASDRGPVDPERLRREVASAIQEAVTVVVPPPAKGPLPSAFLAARRTARLLAALELADLTARVEDFLPYSAVLDTDAQGLSAFLRDTIGAVRQYDAERNADLLGTLRAFVRNNASPTRTARALNFHTNTILQRLDRLDHVLGAGWRDDERMFRIGIAVRLDELRERLRGPAA</sequence>
<organism evidence="4 5">
    <name type="scientific">Microbacterium galbinum</name>
    <dbReference type="NCBI Taxonomy" id="2851646"/>
    <lineage>
        <taxon>Bacteria</taxon>
        <taxon>Bacillati</taxon>
        <taxon>Actinomycetota</taxon>
        <taxon>Actinomycetes</taxon>
        <taxon>Micrococcales</taxon>
        <taxon>Microbacteriaceae</taxon>
        <taxon>Microbacterium</taxon>
    </lineage>
</organism>
<dbReference type="PANTHER" id="PTHR33744">
    <property type="entry name" value="CARBOHYDRATE DIACID REGULATOR"/>
    <property type="match status" value="1"/>
</dbReference>
<name>A0ABY4IPW4_9MICO</name>
<reference evidence="4 5" key="1">
    <citation type="submission" date="2021-06" db="EMBL/GenBank/DDBJ databases">
        <title>Genome-based taxonomic framework of Microbacterium strains isolated from marine environment, the description of four new species and reclassification of four preexisting species.</title>
        <authorList>
            <person name="Lee S.D."/>
            <person name="Kim S.-M."/>
            <person name="Byeon Y.-S."/>
            <person name="Yang H.L."/>
            <person name="Kim I.S."/>
        </authorList>
    </citation>
    <scope>NUCLEOTIDE SEQUENCE [LARGE SCALE GENOMIC DNA]</scope>
    <source>
        <strain evidence="4 5">SSW1-36</strain>
    </source>
</reference>
<dbReference type="InterPro" id="IPR029016">
    <property type="entry name" value="GAF-like_dom_sf"/>
</dbReference>
<feature type="region of interest" description="Disordered" evidence="2">
    <location>
        <begin position="1"/>
        <end position="22"/>
    </location>
</feature>
<dbReference type="Gene3D" id="3.30.450.40">
    <property type="match status" value="1"/>
</dbReference>
<gene>
    <name evidence="4" type="ORF">KV396_05375</name>
</gene>
<dbReference type="PANTHER" id="PTHR33744:SF1">
    <property type="entry name" value="DNA-BINDING TRANSCRIPTIONAL ACTIVATOR ADER"/>
    <property type="match status" value="1"/>
</dbReference>
<dbReference type="Pfam" id="PF13556">
    <property type="entry name" value="HTH_30"/>
    <property type="match status" value="1"/>
</dbReference>
<evidence type="ECO:0000313" key="5">
    <source>
        <dbReference type="Proteomes" id="UP000831963"/>
    </source>
</evidence>
<feature type="domain" description="GAF" evidence="3">
    <location>
        <begin position="98"/>
        <end position="249"/>
    </location>
</feature>
<dbReference type="Pfam" id="PF13185">
    <property type="entry name" value="GAF_2"/>
    <property type="match status" value="1"/>
</dbReference>
<evidence type="ECO:0000256" key="1">
    <source>
        <dbReference type="SAM" id="Coils"/>
    </source>
</evidence>
<dbReference type="EMBL" id="CP078077">
    <property type="protein sequence ID" value="UPL13941.1"/>
    <property type="molecule type" value="Genomic_DNA"/>
</dbReference>
<feature type="coiled-coil region" evidence="1">
    <location>
        <begin position="59"/>
        <end position="86"/>
    </location>
</feature>
<keyword evidence="5" id="KW-1185">Reference proteome</keyword>
<evidence type="ECO:0000313" key="4">
    <source>
        <dbReference type="EMBL" id="UPL13941.1"/>
    </source>
</evidence>
<dbReference type="Proteomes" id="UP000831963">
    <property type="component" value="Chromosome"/>
</dbReference>
<dbReference type="SMART" id="SM00065">
    <property type="entry name" value="GAF"/>
    <property type="match status" value="1"/>
</dbReference>
<dbReference type="InterPro" id="IPR025736">
    <property type="entry name" value="PucR_C-HTH_dom"/>
</dbReference>
<evidence type="ECO:0000256" key="2">
    <source>
        <dbReference type="SAM" id="MobiDB-lite"/>
    </source>
</evidence>
<dbReference type="InterPro" id="IPR003018">
    <property type="entry name" value="GAF"/>
</dbReference>
<dbReference type="Gene3D" id="1.10.10.2840">
    <property type="entry name" value="PucR C-terminal helix-turn-helix domain"/>
    <property type="match status" value="1"/>
</dbReference>
<proteinExistence type="predicted"/>
<evidence type="ECO:0000259" key="3">
    <source>
        <dbReference type="SMART" id="SM00065"/>
    </source>
</evidence>
<accession>A0ABY4IPW4</accession>
<dbReference type="InterPro" id="IPR051448">
    <property type="entry name" value="CdaR-like_regulators"/>
</dbReference>